<evidence type="ECO:0008006" key="3">
    <source>
        <dbReference type="Google" id="ProtNLM"/>
    </source>
</evidence>
<keyword evidence="2" id="KW-1185">Reference proteome</keyword>
<name>A0ABS2BY73_9PSED</name>
<gene>
    <name evidence="1" type="ORF">H8F21_13420</name>
</gene>
<proteinExistence type="predicted"/>
<dbReference type="Proteomes" id="UP000745663">
    <property type="component" value="Unassembled WGS sequence"/>
</dbReference>
<evidence type="ECO:0000313" key="1">
    <source>
        <dbReference type="EMBL" id="MBM5458563.1"/>
    </source>
</evidence>
<sequence length="683" mass="76666">MDIAFALGSLKIESDSIKPDSPNYTLKDWPPADDFPIVMDAQGKVISLYGDSVWDITPWSGRIRSLNFGDGRRRKNDPGISPENSALFRQTVAWLLYRPGKVISARTLYSKFTTLRVFFVFCSLSKINASDICRFPILLEKLPTVIARGGRKNFISTMHSIWESRKSLGFSLLDNIALSQFAGQIVKHEKAQTAYIPPRIWLYQISQLKSCIDDFLAHSAQIEACFRFMLDAYSHNAGSLENACSKQLPAHRRPFNKKNHILSGKTSGCIFHGTFTDTLEKFGLNSLFDRWMNDVEKNGAAAMSAYFTFISMVCTAYIVNFSLMRIDEAYSLRSDCLRIEKDDMTGESIYILQGVTTKTVQDDDARWITSPSTEIAVNALRLISSLRNIAAIANPDVPTIEEDLRNPYLLLRPYEPWRRKSDYIGQNLDVRPAIPSFNTCIGSNKKLFDESSISLTGADLATALLVTPSLDPERYAIGKPWPLSWHQMRRTGVVNIVSSGLVTDAAVQYQLKHVTRAMTRYYGNGHLHMRSKFNEAANAEYVRTMYEVVALELSMLSTSRFMSPHGEKRKEQMLSIISDKDHKALIGEAQRGTIDYRPTFCGVCTNPHPCPFGGWDNVARCAGADGRPACNDALFDMNSLPRIRSLGEVLRKRLASAQPNSPLEESLKMQVKAVENIINVIAI</sequence>
<dbReference type="EMBL" id="JACOPV010000008">
    <property type="protein sequence ID" value="MBM5458563.1"/>
    <property type="molecule type" value="Genomic_DNA"/>
</dbReference>
<dbReference type="InterPro" id="IPR013762">
    <property type="entry name" value="Integrase-like_cat_sf"/>
</dbReference>
<protein>
    <recommendedName>
        <fullName evidence="3">Integrase</fullName>
    </recommendedName>
</protein>
<organism evidence="1 2">
    <name type="scientific">Pseudomonas arcuscaelestis</name>
    <dbReference type="NCBI Taxonomy" id="2710591"/>
    <lineage>
        <taxon>Bacteria</taxon>
        <taxon>Pseudomonadati</taxon>
        <taxon>Pseudomonadota</taxon>
        <taxon>Gammaproteobacteria</taxon>
        <taxon>Pseudomonadales</taxon>
        <taxon>Pseudomonadaceae</taxon>
        <taxon>Pseudomonas</taxon>
    </lineage>
</organism>
<comment type="caution">
    <text evidence="1">The sequence shown here is derived from an EMBL/GenBank/DDBJ whole genome shotgun (WGS) entry which is preliminary data.</text>
</comment>
<dbReference type="RefSeq" id="WP_203584504.1">
    <property type="nucleotide sequence ID" value="NZ_JACOPV010000008.1"/>
</dbReference>
<accession>A0ABS2BY73</accession>
<dbReference type="Gene3D" id="1.10.443.10">
    <property type="entry name" value="Intergrase catalytic core"/>
    <property type="match status" value="1"/>
</dbReference>
<evidence type="ECO:0000313" key="2">
    <source>
        <dbReference type="Proteomes" id="UP000745663"/>
    </source>
</evidence>
<reference evidence="1 2" key="1">
    <citation type="submission" date="2020-08" db="EMBL/GenBank/DDBJ databases">
        <title>Description of novel Pseudomonas species.</title>
        <authorList>
            <person name="Duman M."/>
            <person name="Mulet M."/>
            <person name="Altun S."/>
            <person name="Saticioglu I.B."/>
            <person name="Lalucat J."/>
            <person name="Garcia-Valdes E."/>
        </authorList>
    </citation>
    <scope>NUCLEOTIDE SEQUENCE [LARGE SCALE GENOMIC DNA]</scope>
    <source>
        <strain evidence="1 2">P66</strain>
    </source>
</reference>